<dbReference type="InterPro" id="IPR036365">
    <property type="entry name" value="PGBD-like_sf"/>
</dbReference>
<dbReference type="KEGG" id="nco:AAW31_08355"/>
<organism evidence="3 5">
    <name type="scientific">Nitrosomonas communis</name>
    <dbReference type="NCBI Taxonomy" id="44574"/>
    <lineage>
        <taxon>Bacteria</taxon>
        <taxon>Pseudomonadati</taxon>
        <taxon>Pseudomonadota</taxon>
        <taxon>Betaproteobacteria</taxon>
        <taxon>Nitrosomonadales</taxon>
        <taxon>Nitrosomonadaceae</taxon>
        <taxon>Nitrosomonas</taxon>
    </lineage>
</organism>
<dbReference type="InterPro" id="IPR036366">
    <property type="entry name" value="PGBDSf"/>
</dbReference>
<evidence type="ECO:0000313" key="5">
    <source>
        <dbReference type="Proteomes" id="UP000034156"/>
    </source>
</evidence>
<reference evidence="3 5" key="2">
    <citation type="journal article" date="2016" name="Genome Announc.">
        <title>Genome Sequence of Nitrosomonas communis Strain Nm2, a Mesophilic Ammonia-Oxidizing Bacterium Isolated from Mediterranean Soil.</title>
        <authorList>
            <person name="Kozlowski J.A."/>
            <person name="Kits K.D."/>
            <person name="Stein L.Y."/>
        </authorList>
    </citation>
    <scope>NUCLEOTIDE SEQUENCE [LARGE SCALE GENOMIC DNA]</scope>
    <source>
        <strain evidence="3 5">Nm2</strain>
    </source>
</reference>
<evidence type="ECO:0000313" key="6">
    <source>
        <dbReference type="Proteomes" id="UP000324176"/>
    </source>
</evidence>
<proteinExistence type="predicted"/>
<dbReference type="OrthoDB" id="8541952at2"/>
<dbReference type="InterPro" id="IPR002477">
    <property type="entry name" value="Peptidoglycan-bd-like"/>
</dbReference>
<dbReference type="Proteomes" id="UP000324176">
    <property type="component" value="Unassembled WGS sequence"/>
</dbReference>
<protein>
    <submittedName>
        <fullName evidence="4">Putative peptidoglycan binding protein</fullName>
    </submittedName>
</protein>
<feature type="domain" description="Peptidoglycan binding-like" evidence="2">
    <location>
        <begin position="127"/>
        <end position="181"/>
    </location>
</feature>
<gene>
    <name evidence="3" type="ORF">AAW31_08355</name>
    <name evidence="4" type="ORF">BCL69_10374</name>
</gene>
<evidence type="ECO:0000256" key="1">
    <source>
        <dbReference type="SAM" id="MobiDB-lite"/>
    </source>
</evidence>
<dbReference type="Proteomes" id="UP000034156">
    <property type="component" value="Chromosome"/>
</dbReference>
<dbReference type="PATRIC" id="fig|44574.3.peg.2041"/>
<accession>A0A0F7KEB4</accession>
<sequence>MKYALNLEPESVGDASEMDEFEDETIDNFWELQGNPGHECGTCAEFDTELGEAEWETEIRRGQRMPMRPTGLRPAAYRRPGPSGQPKPRGNYPFHKHGKYRRWPAGVITAPHSCTCPAPNCPRHGSEYVRWVQNTLNQVLGLRLPVTGIMNPAARSAVRSFQQRQGLPVDGIAGPDTERALIAVRSGKSPGSVAAKHAETDMVTPLASAKVPLTAEFDFEFERPEAAGERQRKALAKRLQNTPVGRALTKMGANITIEKAPPLHPAHWVRGLSGFEVRCGGQRNINVVFGLFDQQKKMLAWYLFSSTVDLRSKLACKRSGSRPVVRPFGVASAVATFTPNLQKKSQIDVSELVRDAKGPSATMLLDTKIDKNRITCRLDKLNTKSNGLVHLTFGLIKVSEPSSANVAILGKLFFLDVESFDEEKFREPPVLDPRRILDPQAIAERKALSLF</sequence>
<evidence type="ECO:0000259" key="2">
    <source>
        <dbReference type="Pfam" id="PF01471"/>
    </source>
</evidence>
<dbReference type="AlphaFoldDB" id="A0A0F7KEB4"/>
<reference evidence="5" key="1">
    <citation type="submission" date="2015-05" db="EMBL/GenBank/DDBJ databases">
        <title>Draft genome of Nitrosomonas communis strain Nm2.</title>
        <authorList>
            <person name="Kozlowski J.A."/>
            <person name="Kits K.D."/>
            <person name="Stein L.Y."/>
        </authorList>
    </citation>
    <scope>NUCLEOTIDE SEQUENCE [LARGE SCALE GENOMIC DNA]</scope>
    <source>
        <strain evidence="5">Nm2</strain>
    </source>
</reference>
<dbReference type="Pfam" id="PF01471">
    <property type="entry name" value="PG_binding_1"/>
    <property type="match status" value="1"/>
</dbReference>
<keyword evidence="5" id="KW-1185">Reference proteome</keyword>
<dbReference type="Gene3D" id="1.10.101.10">
    <property type="entry name" value="PGBD-like superfamily/PGBD"/>
    <property type="match status" value="1"/>
</dbReference>
<dbReference type="EMBL" id="VNHT01000037">
    <property type="protein sequence ID" value="TYP84850.1"/>
    <property type="molecule type" value="Genomic_DNA"/>
</dbReference>
<dbReference type="SUPFAM" id="SSF47090">
    <property type="entry name" value="PGBD-like"/>
    <property type="match status" value="1"/>
</dbReference>
<reference evidence="4 6" key="3">
    <citation type="submission" date="2019-07" db="EMBL/GenBank/DDBJ databases">
        <title>Active sludge and wastewater microbial communities from Klosterneuburg, Austria.</title>
        <authorList>
            <person name="Wagner M."/>
        </authorList>
    </citation>
    <scope>NUCLEOTIDE SEQUENCE [LARGE SCALE GENOMIC DNA]</scope>
    <source>
        <strain evidence="4 6">Nm2</strain>
    </source>
</reference>
<name>A0A0F7KEB4_9PROT</name>
<dbReference type="RefSeq" id="WP_046849888.1">
    <property type="nucleotide sequence ID" value="NZ_CP011451.1"/>
</dbReference>
<evidence type="ECO:0000313" key="3">
    <source>
        <dbReference type="EMBL" id="AKH37816.1"/>
    </source>
</evidence>
<evidence type="ECO:0000313" key="4">
    <source>
        <dbReference type="EMBL" id="TYP84850.1"/>
    </source>
</evidence>
<dbReference type="EMBL" id="CP011451">
    <property type="protein sequence ID" value="AKH37816.1"/>
    <property type="molecule type" value="Genomic_DNA"/>
</dbReference>
<feature type="region of interest" description="Disordered" evidence="1">
    <location>
        <begin position="66"/>
        <end position="93"/>
    </location>
</feature>